<reference evidence="1" key="1">
    <citation type="submission" date="2020-09" db="EMBL/GenBank/DDBJ databases">
        <title>Genome-Enabled Discovery of Anthraquinone Biosynthesis in Senna tora.</title>
        <authorList>
            <person name="Kang S.-H."/>
            <person name="Pandey R.P."/>
            <person name="Lee C.-M."/>
            <person name="Sim J.-S."/>
            <person name="Jeong J.-T."/>
            <person name="Choi B.-S."/>
            <person name="Jung M."/>
            <person name="Ginzburg D."/>
            <person name="Zhao K."/>
            <person name="Won S.Y."/>
            <person name="Oh T.-J."/>
            <person name="Yu Y."/>
            <person name="Kim N.-H."/>
            <person name="Lee O.R."/>
            <person name="Lee T.-H."/>
            <person name="Bashyal P."/>
            <person name="Kim T.-S."/>
            <person name="Lee W.-H."/>
            <person name="Kawkins C."/>
            <person name="Kim C.-K."/>
            <person name="Kim J.S."/>
            <person name="Ahn B.O."/>
            <person name="Rhee S.Y."/>
            <person name="Sohng J.K."/>
        </authorList>
    </citation>
    <scope>NUCLEOTIDE SEQUENCE</scope>
    <source>
        <tissue evidence="1">Leaf</tissue>
    </source>
</reference>
<dbReference type="AlphaFoldDB" id="A0A834U2Q3"/>
<dbReference type="OrthoDB" id="1727538at2759"/>
<dbReference type="EMBL" id="JAAIUW010000006">
    <property type="protein sequence ID" value="KAF7828779.1"/>
    <property type="molecule type" value="Genomic_DNA"/>
</dbReference>
<organism evidence="1 2">
    <name type="scientific">Senna tora</name>
    <dbReference type="NCBI Taxonomy" id="362788"/>
    <lineage>
        <taxon>Eukaryota</taxon>
        <taxon>Viridiplantae</taxon>
        <taxon>Streptophyta</taxon>
        <taxon>Embryophyta</taxon>
        <taxon>Tracheophyta</taxon>
        <taxon>Spermatophyta</taxon>
        <taxon>Magnoliopsida</taxon>
        <taxon>eudicotyledons</taxon>
        <taxon>Gunneridae</taxon>
        <taxon>Pentapetalae</taxon>
        <taxon>rosids</taxon>
        <taxon>fabids</taxon>
        <taxon>Fabales</taxon>
        <taxon>Fabaceae</taxon>
        <taxon>Caesalpinioideae</taxon>
        <taxon>Cassia clade</taxon>
        <taxon>Senna</taxon>
    </lineage>
</organism>
<sequence length="238" mass="26349">MLGSFPLYLPPPHLHGAVCGAGVDQSVKSHHQGVNGVVVSGYGFQAFEVGGSPDLEAYSFWFFHTRMFLLSDPVYNKSLDAAKEYIWPSSRMSDPTRTADTDSSSVVVVFPIAYARGWCIDSEKQKARLEVEHRSSQWEENKECASATTVGPVSKQLYLKSCSKASSQGLDKQLVLRRIRHLFSSSEFHEKTALKLNICAKGKDTKLNSFVEAIFACALGVFTCFPHIHIAFTNNYAS</sequence>
<dbReference type="Proteomes" id="UP000634136">
    <property type="component" value="Unassembled WGS sequence"/>
</dbReference>
<comment type="caution">
    <text evidence="1">The sequence shown here is derived from an EMBL/GenBank/DDBJ whole genome shotgun (WGS) entry which is preliminary data.</text>
</comment>
<proteinExistence type="predicted"/>
<keyword evidence="2" id="KW-1185">Reference proteome</keyword>
<protein>
    <submittedName>
        <fullName evidence="1">Uncharacterized protein</fullName>
    </submittedName>
</protein>
<gene>
    <name evidence="1" type="ORF">G2W53_019943</name>
</gene>
<name>A0A834U2Q3_9FABA</name>
<accession>A0A834U2Q3</accession>
<evidence type="ECO:0000313" key="1">
    <source>
        <dbReference type="EMBL" id="KAF7828779.1"/>
    </source>
</evidence>
<evidence type="ECO:0000313" key="2">
    <source>
        <dbReference type="Proteomes" id="UP000634136"/>
    </source>
</evidence>